<feature type="region of interest" description="Disordered" evidence="1">
    <location>
        <begin position="1"/>
        <end position="51"/>
    </location>
</feature>
<name>A0A9W8JAY3_9AGAR</name>
<protein>
    <submittedName>
        <fullName evidence="2">Uncharacterized protein</fullName>
    </submittedName>
</protein>
<dbReference type="EMBL" id="JANBPK010000976">
    <property type="protein sequence ID" value="KAJ2927580.1"/>
    <property type="molecule type" value="Genomic_DNA"/>
</dbReference>
<reference evidence="2" key="1">
    <citation type="submission" date="2022-06" db="EMBL/GenBank/DDBJ databases">
        <title>Genome Sequence of Candolleomyces eurysporus.</title>
        <authorList>
            <person name="Buettner E."/>
        </authorList>
    </citation>
    <scope>NUCLEOTIDE SEQUENCE</scope>
    <source>
        <strain evidence="2">VTCC 930004</strain>
    </source>
</reference>
<evidence type="ECO:0000256" key="1">
    <source>
        <dbReference type="SAM" id="MobiDB-lite"/>
    </source>
</evidence>
<proteinExistence type="predicted"/>
<comment type="caution">
    <text evidence="2">The sequence shown here is derived from an EMBL/GenBank/DDBJ whole genome shotgun (WGS) entry which is preliminary data.</text>
</comment>
<feature type="compositionally biased region" description="Acidic residues" evidence="1">
    <location>
        <begin position="34"/>
        <end position="48"/>
    </location>
</feature>
<evidence type="ECO:0000313" key="3">
    <source>
        <dbReference type="Proteomes" id="UP001140091"/>
    </source>
</evidence>
<organism evidence="2 3">
    <name type="scientific">Candolleomyces eurysporus</name>
    <dbReference type="NCBI Taxonomy" id="2828524"/>
    <lineage>
        <taxon>Eukaryota</taxon>
        <taxon>Fungi</taxon>
        <taxon>Dikarya</taxon>
        <taxon>Basidiomycota</taxon>
        <taxon>Agaricomycotina</taxon>
        <taxon>Agaricomycetes</taxon>
        <taxon>Agaricomycetidae</taxon>
        <taxon>Agaricales</taxon>
        <taxon>Agaricineae</taxon>
        <taxon>Psathyrellaceae</taxon>
        <taxon>Candolleomyces</taxon>
    </lineage>
</organism>
<dbReference type="OrthoDB" id="3050604at2759"/>
<accession>A0A9W8JAY3</accession>
<gene>
    <name evidence="2" type="ORF">H1R20_g9519</name>
</gene>
<evidence type="ECO:0000313" key="2">
    <source>
        <dbReference type="EMBL" id="KAJ2927580.1"/>
    </source>
</evidence>
<sequence length="302" mass="33964">MPSQHLGHTDTPVPVVNDQLGDKSQPQKFSNDPIPEENDQLGDDDDQADTTGNAELKKFADTLVHRFGLSSRIEEALDEFIGQRPTAKRWSMSEKLKAAIEQYSRAMILAPNISAYRGTLDTQVLGAMRALAIKDLPPQDDTHNTKLILKEIGLALTSSRSTVKSLISQSRSKSSSLKNIASLVTAVVRDTQVPHTLQLYRRVAFLRWLMEAYPENTASDWWIKVDEKLAKTYQELSSELEIDRLFDQVYEDDVAKFGDPRDIGAQFVEPAALPGWLQVVDQYSTHVVAQKSRAKKRKLFPE</sequence>
<dbReference type="Proteomes" id="UP001140091">
    <property type="component" value="Unassembled WGS sequence"/>
</dbReference>
<keyword evidence="3" id="KW-1185">Reference proteome</keyword>
<feature type="non-terminal residue" evidence="2">
    <location>
        <position position="1"/>
    </location>
</feature>
<dbReference type="AlphaFoldDB" id="A0A9W8JAY3"/>